<keyword evidence="1" id="KW-0472">Membrane</keyword>
<feature type="non-terminal residue" evidence="2">
    <location>
        <position position="1"/>
    </location>
</feature>
<dbReference type="EMBL" id="HAEI01015752">
    <property type="protein sequence ID" value="SBS18221.1"/>
    <property type="molecule type" value="Transcribed_RNA"/>
</dbReference>
<protein>
    <submittedName>
        <fullName evidence="2">Clathrin heavy chain linker domain containing 1</fullName>
    </submittedName>
</protein>
<reference evidence="2" key="1">
    <citation type="submission" date="2016-05" db="EMBL/GenBank/DDBJ databases">
        <authorList>
            <person name="Lavstsen T."/>
            <person name="Jespersen J.S."/>
        </authorList>
    </citation>
    <scope>NUCLEOTIDE SEQUENCE</scope>
    <source>
        <tissue evidence="2">Brain</tissue>
    </source>
</reference>
<dbReference type="AlphaFoldDB" id="A0A1A8SIQ1"/>
<evidence type="ECO:0000313" key="2">
    <source>
        <dbReference type="EMBL" id="SBS18221.1"/>
    </source>
</evidence>
<organism evidence="2">
    <name type="scientific">Nothobranchius rachovii</name>
    <name type="common">bluefin notho</name>
    <dbReference type="NCBI Taxonomy" id="451742"/>
    <lineage>
        <taxon>Eukaryota</taxon>
        <taxon>Metazoa</taxon>
        <taxon>Chordata</taxon>
        <taxon>Craniata</taxon>
        <taxon>Vertebrata</taxon>
        <taxon>Euteleostomi</taxon>
        <taxon>Actinopterygii</taxon>
        <taxon>Neopterygii</taxon>
        <taxon>Teleostei</taxon>
        <taxon>Neoteleostei</taxon>
        <taxon>Acanthomorphata</taxon>
        <taxon>Ovalentaria</taxon>
        <taxon>Atherinomorphae</taxon>
        <taxon>Cyprinodontiformes</taxon>
        <taxon>Nothobranchiidae</taxon>
        <taxon>Nothobranchius</taxon>
    </lineage>
</organism>
<sequence length="58" mass="6379">TVNRLIVINVVTRLNCFARLTASSVLLLCMGVVYFLPPEGVRAPLSIPQKSLSHDQIN</sequence>
<feature type="non-terminal residue" evidence="2">
    <location>
        <position position="58"/>
    </location>
</feature>
<name>A0A1A8SIQ1_9TELE</name>
<keyword evidence="1" id="KW-0812">Transmembrane</keyword>
<proteinExistence type="predicted"/>
<evidence type="ECO:0000256" key="1">
    <source>
        <dbReference type="SAM" id="Phobius"/>
    </source>
</evidence>
<feature type="transmembrane region" description="Helical" evidence="1">
    <location>
        <begin position="16"/>
        <end position="36"/>
    </location>
</feature>
<reference evidence="2" key="2">
    <citation type="submission" date="2016-06" db="EMBL/GenBank/DDBJ databases">
        <title>The genome of a short-lived fish provides insights into sex chromosome evolution and the genetic control of aging.</title>
        <authorList>
            <person name="Reichwald K."/>
            <person name="Felder M."/>
            <person name="Petzold A."/>
            <person name="Koch P."/>
            <person name="Groth M."/>
            <person name="Platzer M."/>
        </authorList>
    </citation>
    <scope>NUCLEOTIDE SEQUENCE</scope>
    <source>
        <tissue evidence="2">Brain</tissue>
    </source>
</reference>
<gene>
    <name evidence="2" type="primary">CLHC1</name>
</gene>
<keyword evidence="1" id="KW-1133">Transmembrane helix</keyword>
<accession>A0A1A8SIQ1</accession>